<comment type="function">
    <text evidence="1">Component of the EKC/KEOPS complex that is required for the formation of a threonylcarbamoyl group on adenosine at position 37 (t(6)A37) in tRNAs that read codons beginning with adenine. The complex is probably involved in the transfer of the threonylcarbamoyl moiety of threonylcarbamoyl-AMP (TC-AMP) to the N6 group of A37. BUD32 has ATPase activity in the context of the EKC/KEOPS complex and likely plays a supporting role to the catalytic subunit KAE1. The EKC/KEOPS complex also promotes both telomere uncapping and telomere elongation. The complex is required for efficient recruitment of transcriptional coactivators.</text>
</comment>
<dbReference type="SUPFAM" id="SSF56112">
    <property type="entry name" value="Protein kinase-like (PK-like)"/>
    <property type="match status" value="1"/>
</dbReference>
<dbReference type="GO" id="GO:0005524">
    <property type="term" value="F:ATP binding"/>
    <property type="evidence" value="ECO:0007669"/>
    <property type="project" value="InterPro"/>
</dbReference>
<evidence type="ECO:0000256" key="7">
    <source>
        <dbReference type="ARBA" id="ARBA00033194"/>
    </source>
</evidence>
<dbReference type="GO" id="GO:0004674">
    <property type="term" value="F:protein serine/threonine kinase activity"/>
    <property type="evidence" value="ECO:0007669"/>
    <property type="project" value="UniProtKB-EC"/>
</dbReference>
<evidence type="ECO:0000259" key="10">
    <source>
        <dbReference type="PROSITE" id="PS50011"/>
    </source>
</evidence>
<dbReference type="PANTHER" id="PTHR44329:SF289">
    <property type="entry name" value="SERINE_THREONINE-PROTEIN KINASE VIK"/>
    <property type="match status" value="1"/>
</dbReference>
<accession>A0A6G1JJP6</accession>
<sequence>MADLIQFPRGFGQQDIVAWGTTGLVCLDVASQTVIKTPHDDDNSRRVQVEKMIYERFDQRGGHIGLLRYYGTYDSGIRLELAPNWNLSSFIRKHPETGIEQRLRWARQITDALCFVHAANVIHGDLTLNNVFLTQDFDIKLADFGGSSLDGSELLVSVHASHRYPGPLLSTDADIFSLGSAHYTIMTGKLPYQDLPEEEVTALFKDGIFPETDTLGPFGAIIRKCWQVKYKSVADVYKDIEDCS</sequence>
<evidence type="ECO:0000256" key="6">
    <source>
        <dbReference type="ARBA" id="ARBA00030980"/>
    </source>
</evidence>
<comment type="subunit">
    <text evidence="2">Component of the EKC/KEOPS complex composed of at least BUD32, CGI121, GON7, KAE1 and PCC1; the whole complex dimerizes.</text>
</comment>
<evidence type="ECO:0000256" key="1">
    <source>
        <dbReference type="ARBA" id="ARBA00003747"/>
    </source>
</evidence>
<organism evidence="11 12">
    <name type="scientific">Lentithecium fluviatile CBS 122367</name>
    <dbReference type="NCBI Taxonomy" id="1168545"/>
    <lineage>
        <taxon>Eukaryota</taxon>
        <taxon>Fungi</taxon>
        <taxon>Dikarya</taxon>
        <taxon>Ascomycota</taxon>
        <taxon>Pezizomycotina</taxon>
        <taxon>Dothideomycetes</taxon>
        <taxon>Pleosporomycetidae</taxon>
        <taxon>Pleosporales</taxon>
        <taxon>Massarineae</taxon>
        <taxon>Lentitheciaceae</taxon>
        <taxon>Lentithecium</taxon>
    </lineage>
</organism>
<feature type="domain" description="Protein kinase" evidence="10">
    <location>
        <begin position="11"/>
        <end position="244"/>
    </location>
</feature>
<evidence type="ECO:0000256" key="9">
    <source>
        <dbReference type="ARBA" id="ARBA00048679"/>
    </source>
</evidence>
<evidence type="ECO:0000256" key="2">
    <source>
        <dbReference type="ARBA" id="ARBA00011534"/>
    </source>
</evidence>
<evidence type="ECO:0000256" key="8">
    <source>
        <dbReference type="ARBA" id="ARBA00047899"/>
    </source>
</evidence>
<dbReference type="PANTHER" id="PTHR44329">
    <property type="entry name" value="SERINE/THREONINE-PROTEIN KINASE TNNI3K-RELATED"/>
    <property type="match status" value="1"/>
</dbReference>
<dbReference type="EC" id="2.7.11.1" evidence="3"/>
<dbReference type="PROSITE" id="PS00109">
    <property type="entry name" value="PROTEIN_KINASE_TYR"/>
    <property type="match status" value="1"/>
</dbReference>
<evidence type="ECO:0000256" key="5">
    <source>
        <dbReference type="ARBA" id="ARBA00019973"/>
    </source>
</evidence>
<name>A0A6G1JJP6_9PLEO</name>
<dbReference type="InterPro" id="IPR051681">
    <property type="entry name" value="Ser/Thr_Kinases-Pseudokinases"/>
</dbReference>
<dbReference type="Proteomes" id="UP000799291">
    <property type="component" value="Unassembled WGS sequence"/>
</dbReference>
<proteinExistence type="predicted"/>
<dbReference type="PROSITE" id="PS50011">
    <property type="entry name" value="PROTEIN_KINASE_DOM"/>
    <property type="match status" value="1"/>
</dbReference>
<dbReference type="AlphaFoldDB" id="A0A6G1JJP6"/>
<dbReference type="InterPro" id="IPR008266">
    <property type="entry name" value="Tyr_kinase_AS"/>
</dbReference>
<dbReference type="Pfam" id="PF00069">
    <property type="entry name" value="Pkinase"/>
    <property type="match status" value="1"/>
</dbReference>
<comment type="catalytic activity">
    <reaction evidence="8">
        <text>L-threonyl-[protein] + ATP = O-phospho-L-threonyl-[protein] + ADP + H(+)</text>
        <dbReference type="Rhea" id="RHEA:46608"/>
        <dbReference type="Rhea" id="RHEA-COMP:11060"/>
        <dbReference type="Rhea" id="RHEA-COMP:11605"/>
        <dbReference type="ChEBI" id="CHEBI:15378"/>
        <dbReference type="ChEBI" id="CHEBI:30013"/>
        <dbReference type="ChEBI" id="CHEBI:30616"/>
        <dbReference type="ChEBI" id="CHEBI:61977"/>
        <dbReference type="ChEBI" id="CHEBI:456216"/>
        <dbReference type="EC" id="2.7.11.1"/>
    </reaction>
</comment>
<gene>
    <name evidence="11" type="ORF">K458DRAFT_413150</name>
</gene>
<dbReference type="InterPro" id="IPR000719">
    <property type="entry name" value="Prot_kinase_dom"/>
</dbReference>
<evidence type="ECO:0000256" key="4">
    <source>
        <dbReference type="ARBA" id="ARBA00013948"/>
    </source>
</evidence>
<comment type="catalytic activity">
    <reaction evidence="9">
        <text>L-seryl-[protein] + ATP = O-phospho-L-seryl-[protein] + ADP + H(+)</text>
        <dbReference type="Rhea" id="RHEA:17989"/>
        <dbReference type="Rhea" id="RHEA-COMP:9863"/>
        <dbReference type="Rhea" id="RHEA-COMP:11604"/>
        <dbReference type="ChEBI" id="CHEBI:15378"/>
        <dbReference type="ChEBI" id="CHEBI:29999"/>
        <dbReference type="ChEBI" id="CHEBI:30616"/>
        <dbReference type="ChEBI" id="CHEBI:83421"/>
        <dbReference type="ChEBI" id="CHEBI:456216"/>
        <dbReference type="EC" id="2.7.11.1"/>
    </reaction>
</comment>
<reference evidence="11" key="1">
    <citation type="journal article" date="2020" name="Stud. Mycol.">
        <title>101 Dothideomycetes genomes: a test case for predicting lifestyles and emergence of pathogens.</title>
        <authorList>
            <person name="Haridas S."/>
            <person name="Albert R."/>
            <person name="Binder M."/>
            <person name="Bloem J."/>
            <person name="Labutti K."/>
            <person name="Salamov A."/>
            <person name="Andreopoulos B."/>
            <person name="Baker S."/>
            <person name="Barry K."/>
            <person name="Bills G."/>
            <person name="Bluhm B."/>
            <person name="Cannon C."/>
            <person name="Castanera R."/>
            <person name="Culley D."/>
            <person name="Daum C."/>
            <person name="Ezra D."/>
            <person name="Gonzalez J."/>
            <person name="Henrissat B."/>
            <person name="Kuo A."/>
            <person name="Liang C."/>
            <person name="Lipzen A."/>
            <person name="Lutzoni F."/>
            <person name="Magnuson J."/>
            <person name="Mondo S."/>
            <person name="Nolan M."/>
            <person name="Ohm R."/>
            <person name="Pangilinan J."/>
            <person name="Park H.-J."/>
            <person name="Ramirez L."/>
            <person name="Alfaro M."/>
            <person name="Sun H."/>
            <person name="Tritt A."/>
            <person name="Yoshinaga Y."/>
            <person name="Zwiers L.-H."/>
            <person name="Turgeon B."/>
            <person name="Goodwin S."/>
            <person name="Spatafora J."/>
            <person name="Crous P."/>
            <person name="Grigoriev I."/>
        </authorList>
    </citation>
    <scope>NUCLEOTIDE SEQUENCE</scope>
    <source>
        <strain evidence="11">CBS 122367</strain>
    </source>
</reference>
<evidence type="ECO:0000313" key="12">
    <source>
        <dbReference type="Proteomes" id="UP000799291"/>
    </source>
</evidence>
<keyword evidence="11" id="KW-0808">Transferase</keyword>
<dbReference type="EMBL" id="MU005571">
    <property type="protein sequence ID" value="KAF2690375.1"/>
    <property type="molecule type" value="Genomic_DNA"/>
</dbReference>
<dbReference type="OrthoDB" id="1668230at2759"/>
<keyword evidence="12" id="KW-1185">Reference proteome</keyword>
<protein>
    <recommendedName>
        <fullName evidence="5">EKC/KEOPS complex subunit BUD32</fullName>
        <ecNumber evidence="3">2.7.11.1</ecNumber>
    </recommendedName>
    <alternativeName>
        <fullName evidence="6 7">Atypical Serine/threonine protein kinase BUD32</fullName>
    </alternativeName>
    <alternativeName>
        <fullName evidence="4">EKC/KEOPS complex subunit bud32</fullName>
    </alternativeName>
</protein>
<keyword evidence="11" id="KW-0418">Kinase</keyword>
<evidence type="ECO:0000256" key="3">
    <source>
        <dbReference type="ARBA" id="ARBA00012513"/>
    </source>
</evidence>
<dbReference type="Gene3D" id="1.10.510.10">
    <property type="entry name" value="Transferase(Phosphotransferase) domain 1"/>
    <property type="match status" value="1"/>
</dbReference>
<evidence type="ECO:0000313" key="11">
    <source>
        <dbReference type="EMBL" id="KAF2690375.1"/>
    </source>
</evidence>
<dbReference type="InterPro" id="IPR011009">
    <property type="entry name" value="Kinase-like_dom_sf"/>
</dbReference>